<keyword evidence="3" id="KW-0964">Secreted</keyword>
<dbReference type="InterPro" id="IPR036908">
    <property type="entry name" value="RlpA-like_sf"/>
</dbReference>
<evidence type="ECO:0000256" key="3">
    <source>
        <dbReference type="ARBA" id="ARBA00022525"/>
    </source>
</evidence>
<dbReference type="Proteomes" id="UP000250235">
    <property type="component" value="Unassembled WGS sequence"/>
</dbReference>
<evidence type="ECO:0000256" key="2">
    <source>
        <dbReference type="ARBA" id="ARBA00005592"/>
    </source>
</evidence>
<comment type="similarity">
    <text evidence="2">Belongs to the kiwellin family.</text>
</comment>
<keyword evidence="7" id="KW-1185">Reference proteome</keyword>
<dbReference type="PANTHER" id="PTHR33191:SF58">
    <property type="entry name" value="RIPENING-RELATED PROTEIN 1"/>
    <property type="match status" value="1"/>
</dbReference>
<dbReference type="EMBL" id="KV011162">
    <property type="protein sequence ID" value="KZV26736.1"/>
    <property type="molecule type" value="Genomic_DNA"/>
</dbReference>
<sequence>MKNLSLGSFLLVVLLHPHFLEARLQVCKPSGKVKGKMPPPDYCHEDDSICCIKGRNYTTYECSPPISRSTKAVLNLNSFEEGGDGGKPSKCDDKYHSDHTPVVALSTGWYSSGSRCLKNITISAKGRSVDAMVVDECDSSMGCDKKHYYLPPCDNNIVDASQAVWRALGVPLDDWGDLDITWTDA</sequence>
<proteinExistence type="inferred from homology"/>
<evidence type="ECO:0000256" key="1">
    <source>
        <dbReference type="ARBA" id="ARBA00004613"/>
    </source>
</evidence>
<dbReference type="Pfam" id="PF24300">
    <property type="entry name" value="KWL1"/>
    <property type="match status" value="1"/>
</dbReference>
<gene>
    <name evidence="6" type="ORF">F511_34334</name>
</gene>
<feature type="chain" id="PRO_5016450722" description="Ripening-related protein 1" evidence="5">
    <location>
        <begin position="23"/>
        <end position="185"/>
    </location>
</feature>
<keyword evidence="4 5" id="KW-0732">Signal</keyword>
<name>A0A2Z7AZF7_9LAMI</name>
<dbReference type="Gene3D" id="2.40.40.10">
    <property type="entry name" value="RlpA-like domain"/>
    <property type="match status" value="1"/>
</dbReference>
<dbReference type="AlphaFoldDB" id="A0A2Z7AZF7"/>
<feature type="signal peptide" evidence="5">
    <location>
        <begin position="1"/>
        <end position="22"/>
    </location>
</feature>
<organism evidence="6 7">
    <name type="scientific">Dorcoceras hygrometricum</name>
    <dbReference type="NCBI Taxonomy" id="472368"/>
    <lineage>
        <taxon>Eukaryota</taxon>
        <taxon>Viridiplantae</taxon>
        <taxon>Streptophyta</taxon>
        <taxon>Embryophyta</taxon>
        <taxon>Tracheophyta</taxon>
        <taxon>Spermatophyta</taxon>
        <taxon>Magnoliopsida</taxon>
        <taxon>eudicotyledons</taxon>
        <taxon>Gunneridae</taxon>
        <taxon>Pentapetalae</taxon>
        <taxon>asterids</taxon>
        <taxon>lamiids</taxon>
        <taxon>Lamiales</taxon>
        <taxon>Gesneriaceae</taxon>
        <taxon>Didymocarpoideae</taxon>
        <taxon>Trichosporeae</taxon>
        <taxon>Loxocarpinae</taxon>
        <taxon>Dorcoceras</taxon>
    </lineage>
</organism>
<dbReference type="InterPro" id="IPR039271">
    <property type="entry name" value="Kiwellin-like"/>
</dbReference>
<dbReference type="CDD" id="cd22270">
    <property type="entry name" value="DPBB_kiwellin-like"/>
    <property type="match status" value="1"/>
</dbReference>
<reference evidence="6 7" key="1">
    <citation type="journal article" date="2015" name="Proc. Natl. Acad. Sci. U.S.A.">
        <title>The resurrection genome of Boea hygrometrica: A blueprint for survival of dehydration.</title>
        <authorList>
            <person name="Xiao L."/>
            <person name="Yang G."/>
            <person name="Zhang L."/>
            <person name="Yang X."/>
            <person name="Zhao S."/>
            <person name="Ji Z."/>
            <person name="Zhou Q."/>
            <person name="Hu M."/>
            <person name="Wang Y."/>
            <person name="Chen M."/>
            <person name="Xu Y."/>
            <person name="Jin H."/>
            <person name="Xiao X."/>
            <person name="Hu G."/>
            <person name="Bao F."/>
            <person name="Hu Y."/>
            <person name="Wan P."/>
            <person name="Li L."/>
            <person name="Deng X."/>
            <person name="Kuang T."/>
            <person name="Xiang C."/>
            <person name="Zhu J.K."/>
            <person name="Oliver M.J."/>
            <person name="He Y."/>
        </authorList>
    </citation>
    <scope>NUCLEOTIDE SEQUENCE [LARGE SCALE GENOMIC DNA]</scope>
    <source>
        <strain evidence="7">cv. XS01</strain>
    </source>
</reference>
<evidence type="ECO:0008006" key="8">
    <source>
        <dbReference type="Google" id="ProtNLM"/>
    </source>
</evidence>
<evidence type="ECO:0000256" key="4">
    <source>
        <dbReference type="ARBA" id="ARBA00022729"/>
    </source>
</evidence>
<protein>
    <recommendedName>
        <fullName evidence="8">Ripening-related protein 1</fullName>
    </recommendedName>
</protein>
<dbReference type="OrthoDB" id="406505at2759"/>
<dbReference type="GO" id="GO:0005576">
    <property type="term" value="C:extracellular region"/>
    <property type="evidence" value="ECO:0007669"/>
    <property type="project" value="UniProtKB-SubCell"/>
</dbReference>
<evidence type="ECO:0000313" key="6">
    <source>
        <dbReference type="EMBL" id="KZV26736.1"/>
    </source>
</evidence>
<evidence type="ECO:0000256" key="5">
    <source>
        <dbReference type="SAM" id="SignalP"/>
    </source>
</evidence>
<dbReference type="SUPFAM" id="SSF50685">
    <property type="entry name" value="Barwin-like endoglucanases"/>
    <property type="match status" value="1"/>
</dbReference>
<evidence type="ECO:0000313" key="7">
    <source>
        <dbReference type="Proteomes" id="UP000250235"/>
    </source>
</evidence>
<accession>A0A2Z7AZF7</accession>
<comment type="subcellular location">
    <subcellularLocation>
        <location evidence="1">Secreted</location>
    </subcellularLocation>
</comment>
<dbReference type="PANTHER" id="PTHR33191">
    <property type="entry name" value="RIPENING-RELATED PROTEIN 2-RELATED"/>
    <property type="match status" value="1"/>
</dbReference>